<feature type="compositionally biased region" description="Basic and acidic residues" evidence="1">
    <location>
        <begin position="160"/>
        <end position="174"/>
    </location>
</feature>
<feature type="region of interest" description="Disordered" evidence="1">
    <location>
        <begin position="22"/>
        <end position="91"/>
    </location>
</feature>
<keyword evidence="3" id="KW-1185">Reference proteome</keyword>
<dbReference type="Proteomes" id="UP000326554">
    <property type="component" value="Unassembled WGS sequence"/>
</dbReference>
<dbReference type="RefSeq" id="WP_150443676.1">
    <property type="nucleotide sequence ID" value="NZ_VYQE01000001.1"/>
</dbReference>
<organism evidence="2 3">
    <name type="scientific">Histidinibacterium aquaticum</name>
    <dbReference type="NCBI Taxonomy" id="2613962"/>
    <lineage>
        <taxon>Bacteria</taxon>
        <taxon>Pseudomonadati</taxon>
        <taxon>Pseudomonadota</taxon>
        <taxon>Alphaproteobacteria</taxon>
        <taxon>Rhodobacterales</taxon>
        <taxon>Paracoccaceae</taxon>
        <taxon>Histidinibacterium</taxon>
    </lineage>
</organism>
<dbReference type="AlphaFoldDB" id="A0A5J5GPU4"/>
<feature type="region of interest" description="Disordered" evidence="1">
    <location>
        <begin position="204"/>
        <end position="328"/>
    </location>
</feature>
<evidence type="ECO:0000256" key="1">
    <source>
        <dbReference type="SAM" id="MobiDB-lite"/>
    </source>
</evidence>
<feature type="compositionally biased region" description="Basic and acidic residues" evidence="1">
    <location>
        <begin position="299"/>
        <end position="309"/>
    </location>
</feature>
<feature type="compositionally biased region" description="Acidic residues" evidence="1">
    <location>
        <begin position="237"/>
        <end position="266"/>
    </location>
</feature>
<proteinExistence type="predicted"/>
<dbReference type="EMBL" id="VYQE01000001">
    <property type="protein sequence ID" value="KAA9010190.1"/>
    <property type="molecule type" value="Genomic_DNA"/>
</dbReference>
<accession>A0A5J5GPU4</accession>
<feature type="compositionally biased region" description="Acidic residues" evidence="1">
    <location>
        <begin position="150"/>
        <end position="159"/>
    </location>
</feature>
<protein>
    <submittedName>
        <fullName evidence="2">Uncharacterized protein</fullName>
    </submittedName>
</protein>
<evidence type="ECO:0000313" key="3">
    <source>
        <dbReference type="Proteomes" id="UP000326554"/>
    </source>
</evidence>
<sequence>MSDPLTNVEIEDVLESIRRLVAAGDSSGHAVPKPEDRARDRLVLTPALRVDRDADRSVEDTPPARWRTEDRRAAATPAETGGADRTANTKDSEELLAGILAATSSKHIDDAEFVDLADDDESDADRDNDAAPRSRLASSDLARLMPESFDSSEDDEAEADDHRDPATNDARQDIETEEPPMPTFVASPRQRLEDTIAELEAAVTFSGQDFEPDGTEPSDWSTVTANRPGRLHLVFPDAEEAAEEDSQPEEATTDDNWEAAMDDDTPAEPPESSESVAPLRLRPSERTRRSPEAPQRSFRVYEGDRESQRAEVAQSESQESRLAARPDLDDDEDLAAYLGNTGAVDEEAMRELVGQIVREELQGVLGERITRNVRKLVRREIHRILNSQDFD</sequence>
<evidence type="ECO:0000313" key="2">
    <source>
        <dbReference type="EMBL" id="KAA9010190.1"/>
    </source>
</evidence>
<feature type="compositionally biased region" description="Basic and acidic residues" evidence="1">
    <location>
        <begin position="282"/>
        <end position="291"/>
    </location>
</feature>
<feature type="compositionally biased region" description="Basic and acidic residues" evidence="1">
    <location>
        <begin position="318"/>
        <end position="327"/>
    </location>
</feature>
<feature type="compositionally biased region" description="Basic and acidic residues" evidence="1">
    <location>
        <begin position="49"/>
        <end position="59"/>
    </location>
</feature>
<feature type="compositionally biased region" description="Acidic residues" evidence="1">
    <location>
        <begin position="111"/>
        <end position="124"/>
    </location>
</feature>
<gene>
    <name evidence="2" type="ORF">F3S47_02765</name>
</gene>
<name>A0A5J5GPU4_9RHOB</name>
<feature type="compositionally biased region" description="Basic and acidic residues" evidence="1">
    <location>
        <begin position="32"/>
        <end position="42"/>
    </location>
</feature>
<feature type="region of interest" description="Disordered" evidence="1">
    <location>
        <begin position="107"/>
        <end position="187"/>
    </location>
</feature>
<reference evidence="2 3" key="1">
    <citation type="submission" date="2019-09" db="EMBL/GenBank/DDBJ databases">
        <authorList>
            <person name="Park J.-S."/>
            <person name="Choi H.-J."/>
        </authorList>
    </citation>
    <scope>NUCLEOTIDE SEQUENCE [LARGE SCALE GENOMIC DNA]</scope>
    <source>
        <strain evidence="2 3">176SS1-4</strain>
    </source>
</reference>
<comment type="caution">
    <text evidence="2">The sequence shown here is derived from an EMBL/GenBank/DDBJ whole genome shotgun (WGS) entry which is preliminary data.</text>
</comment>